<evidence type="ECO:0000313" key="1">
    <source>
        <dbReference type="EMBL" id="KOO65817.1"/>
    </source>
</evidence>
<evidence type="ECO:0000313" key="2">
    <source>
        <dbReference type="Proteomes" id="UP000036951"/>
    </source>
</evidence>
<organism evidence="1 2">
    <name type="scientific">Xylanibacter rarus</name>
    <dbReference type="NCBI Taxonomy" id="1676614"/>
    <lineage>
        <taxon>Bacteria</taxon>
        <taxon>Pseudomonadati</taxon>
        <taxon>Bacteroidota</taxon>
        <taxon>Bacteroidia</taxon>
        <taxon>Bacteroidales</taxon>
        <taxon>Prevotellaceae</taxon>
        <taxon>Xylanibacter</taxon>
    </lineage>
</organism>
<name>A0A8E1QWP6_9BACT</name>
<gene>
    <name evidence="1" type="ORF">ACU52_14125</name>
</gene>
<accession>A0A8E1QWP6</accession>
<keyword evidence="2" id="KW-1185">Reference proteome</keyword>
<proteinExistence type="predicted"/>
<comment type="caution">
    <text evidence="1">The sequence shown here is derived from an EMBL/GenBank/DDBJ whole genome shotgun (WGS) entry which is preliminary data.</text>
</comment>
<protein>
    <submittedName>
        <fullName evidence="1">Uncharacterized protein</fullName>
    </submittedName>
</protein>
<sequence>MIMEKITKKTRYSYIVYYHLSNRPARVHSHFGGPFDSKDVREEVLDFAVYLVNQVGGELVQVRRIEEICYTSDEN</sequence>
<dbReference type="EMBL" id="LFQU01000051">
    <property type="protein sequence ID" value="KOO65817.1"/>
    <property type="molecule type" value="Genomic_DNA"/>
</dbReference>
<dbReference type="Proteomes" id="UP000036951">
    <property type="component" value="Unassembled WGS sequence"/>
</dbReference>
<dbReference type="AlphaFoldDB" id="A0A8E1QWP6"/>
<reference evidence="1 2" key="1">
    <citation type="submission" date="2015-06" db="EMBL/GenBank/DDBJ databases">
        <title>Prevotella sp. 109, sp. nov., a novel member of the family Prevotellaceae isolated from human faeces.</title>
        <authorList>
            <person name="Shkoporov A.N."/>
            <person name="Chaplin A.V."/>
            <person name="Kafarskaia L.I."/>
            <person name="Efimov B.A."/>
        </authorList>
    </citation>
    <scope>NUCLEOTIDE SEQUENCE [LARGE SCALE GENOMIC DNA]</scope>
    <source>
        <strain evidence="1 2">109</strain>
    </source>
</reference>